<dbReference type="InterPro" id="IPR036322">
    <property type="entry name" value="WD40_repeat_dom_sf"/>
</dbReference>
<feature type="repeat" description="WD" evidence="3">
    <location>
        <begin position="50"/>
        <end position="83"/>
    </location>
</feature>
<dbReference type="SUPFAM" id="SSF50978">
    <property type="entry name" value="WD40 repeat-like"/>
    <property type="match status" value="2"/>
</dbReference>
<dbReference type="InterPro" id="IPR001680">
    <property type="entry name" value="WD40_rpt"/>
</dbReference>
<dbReference type="Proteomes" id="UP000038040">
    <property type="component" value="Unplaced"/>
</dbReference>
<dbReference type="SMART" id="SM00320">
    <property type="entry name" value="WD40"/>
    <property type="match status" value="10"/>
</dbReference>
<dbReference type="Pfam" id="PF00400">
    <property type="entry name" value="WD40"/>
    <property type="match status" value="4"/>
</dbReference>
<reference evidence="5" key="1">
    <citation type="submission" date="2017-02" db="UniProtKB">
        <authorList>
            <consortium name="WormBaseParasite"/>
        </authorList>
    </citation>
    <scope>IDENTIFICATION</scope>
</reference>
<sequence length="754" mass="83283">LSFILKDWKSSRTILQPTYNHQHLLISGNECAPGFIYMYHIASNLLIRTFSGHTARVTSISISRNGQFFISTSLDGTTDAIDVLKPHRGKVTCSLVSTNFQYIFTGGTDSCVHKKITGSGDFVVIVWDLSTGDQAVRLGGLMAPVSCVTITSNDAFVIVACEDETLRVFGTVSGQELHELLGHEGKILAVAAAQDDCQIFAGTTSRIYVYDLHSGKLLDTLNCINQQFIFSLKITNDNNFLVSACGNKVDIWNIFHSSCDMKHANKFEKQGYCVELLINKIFNDSPDFIDVQLTTLFSLKDIVTTVAMSKDEKSAACGTKFGFVAVWDLDICQCIWTVEMSKCQAQHSQRYILMIQRKGIAVNCVRFTMNCMYLISGDNEGQICIWEASNGFFLKSLDVKLLNFLHQKNDSITQSSSLKAICFFMDDERVLSVDNSSIIFIWNISTDESPDSDPNISFNGIRAPIILSPYDDRIIGMRIWTIIDENIVPKTKIYHNEEITCFNTTTNFSLLVTGSVDQSLKIWQIDTGFLIQVLVGHENGVICCAIAEDERVVISGSKDSQIIVWNVSTGDIFLSIRTMAPVTAIYLTVDASVAISADETGWIETYDMESGQLLSSFNVHRSIKSLESSADGNRILVLPVECSQLPILCLHNTPAGTVPIRQERRPSTRAHSITSVGSNISEPKASTVLMSSHQNSNLTATTSNGFKGGPRTFDKIERARPKLSVEKERPTNSLLLSKTHSVTIAAKSALCALI</sequence>
<feature type="repeat" description="WD" evidence="3">
    <location>
        <begin position="495"/>
        <end position="533"/>
    </location>
</feature>
<dbReference type="SUPFAM" id="SSF50969">
    <property type="entry name" value="YVTN repeat-like/Quinoprotein amine dehydrogenase"/>
    <property type="match status" value="1"/>
</dbReference>
<feature type="repeat" description="WD" evidence="3">
    <location>
        <begin position="534"/>
        <end position="575"/>
    </location>
</feature>
<dbReference type="Gene3D" id="2.130.10.10">
    <property type="entry name" value="YVTN repeat-like/Quinoprotein amine dehydrogenase"/>
    <property type="match status" value="4"/>
</dbReference>
<dbReference type="InterPro" id="IPR011044">
    <property type="entry name" value="Quino_amine_DH_bsu"/>
</dbReference>
<dbReference type="AlphaFoldDB" id="A0A0N4U3T2"/>
<evidence type="ECO:0000256" key="1">
    <source>
        <dbReference type="ARBA" id="ARBA00022574"/>
    </source>
</evidence>
<protein>
    <submittedName>
        <fullName evidence="5">WD_REPEATS_REGION domain-containing protein</fullName>
    </submittedName>
</protein>
<organism evidence="4 5">
    <name type="scientific">Dracunculus medinensis</name>
    <name type="common">Guinea worm</name>
    <dbReference type="NCBI Taxonomy" id="318479"/>
    <lineage>
        <taxon>Eukaryota</taxon>
        <taxon>Metazoa</taxon>
        <taxon>Ecdysozoa</taxon>
        <taxon>Nematoda</taxon>
        <taxon>Chromadorea</taxon>
        <taxon>Rhabditida</taxon>
        <taxon>Spirurina</taxon>
        <taxon>Dracunculoidea</taxon>
        <taxon>Dracunculidae</taxon>
        <taxon>Dracunculus</taxon>
    </lineage>
</organism>
<dbReference type="PROSITE" id="PS50082">
    <property type="entry name" value="WD_REPEATS_2"/>
    <property type="match status" value="3"/>
</dbReference>
<evidence type="ECO:0000313" key="4">
    <source>
        <dbReference type="Proteomes" id="UP000038040"/>
    </source>
</evidence>
<evidence type="ECO:0000256" key="3">
    <source>
        <dbReference type="PROSITE-ProRule" id="PRU00221"/>
    </source>
</evidence>
<keyword evidence="1 3" id="KW-0853">WD repeat</keyword>
<dbReference type="InterPro" id="IPR015943">
    <property type="entry name" value="WD40/YVTN_repeat-like_dom_sf"/>
</dbReference>
<dbReference type="WBParaSite" id="DME_0000139501-mRNA-1">
    <property type="protein sequence ID" value="DME_0000139501-mRNA-1"/>
    <property type="gene ID" value="DME_0000139501"/>
</dbReference>
<dbReference type="PANTHER" id="PTHR19848:SF8">
    <property type="entry name" value="F-BOX AND WD REPEAT DOMAIN CONTAINING 7"/>
    <property type="match status" value="1"/>
</dbReference>
<keyword evidence="2" id="KW-0677">Repeat</keyword>
<dbReference type="PROSITE" id="PS50294">
    <property type="entry name" value="WD_REPEATS_REGION"/>
    <property type="match status" value="2"/>
</dbReference>
<name>A0A0N4U3T2_DRAME</name>
<accession>A0A0N4U3T2</accession>
<dbReference type="PANTHER" id="PTHR19848">
    <property type="entry name" value="WD40 REPEAT PROTEIN"/>
    <property type="match status" value="1"/>
</dbReference>
<evidence type="ECO:0000256" key="2">
    <source>
        <dbReference type="ARBA" id="ARBA00022737"/>
    </source>
</evidence>
<evidence type="ECO:0000313" key="5">
    <source>
        <dbReference type="WBParaSite" id="DME_0000139501-mRNA-1"/>
    </source>
</evidence>
<dbReference type="InterPro" id="IPR019775">
    <property type="entry name" value="WD40_repeat_CS"/>
</dbReference>
<proteinExistence type="predicted"/>
<dbReference type="PROSITE" id="PS00678">
    <property type="entry name" value="WD_REPEATS_1"/>
    <property type="match status" value="1"/>
</dbReference>